<evidence type="ECO:0000313" key="2">
    <source>
        <dbReference type="EMBL" id="OMJ07521.1"/>
    </source>
</evidence>
<comment type="caution">
    <text evidence="2">The sequence shown here is derived from an EMBL/GenBank/DDBJ whole genome shotgun (WGS) entry which is preliminary data.</text>
</comment>
<keyword evidence="3" id="KW-1185">Reference proteome</keyword>
<dbReference type="AlphaFoldDB" id="A0A1R1WYS9"/>
<evidence type="ECO:0000313" key="3">
    <source>
        <dbReference type="Proteomes" id="UP000187283"/>
    </source>
</evidence>
<protein>
    <submittedName>
        <fullName evidence="2">Uncharacterized protein</fullName>
    </submittedName>
</protein>
<accession>A0A1R1WYS9</accession>
<dbReference type="EMBL" id="LSSN01006033">
    <property type="protein sequence ID" value="OMJ07521.1"/>
    <property type="molecule type" value="Genomic_DNA"/>
</dbReference>
<evidence type="ECO:0000256" key="1">
    <source>
        <dbReference type="SAM" id="SignalP"/>
    </source>
</evidence>
<gene>
    <name evidence="2" type="ORF">AYI70_g12118</name>
</gene>
<keyword evidence="1" id="KW-0732">Signal</keyword>
<proteinExistence type="predicted"/>
<feature type="chain" id="PRO_5010185306" evidence="1">
    <location>
        <begin position="23"/>
        <end position="98"/>
    </location>
</feature>
<dbReference type="Proteomes" id="UP000187283">
    <property type="component" value="Unassembled WGS sequence"/>
</dbReference>
<organism evidence="2 3">
    <name type="scientific">Smittium culicis</name>
    <dbReference type="NCBI Taxonomy" id="133412"/>
    <lineage>
        <taxon>Eukaryota</taxon>
        <taxon>Fungi</taxon>
        <taxon>Fungi incertae sedis</taxon>
        <taxon>Zoopagomycota</taxon>
        <taxon>Kickxellomycotina</taxon>
        <taxon>Harpellomycetes</taxon>
        <taxon>Harpellales</taxon>
        <taxon>Legeriomycetaceae</taxon>
        <taxon>Smittium</taxon>
    </lineage>
</organism>
<reference evidence="2 3" key="1">
    <citation type="submission" date="2017-01" db="EMBL/GenBank/DDBJ databases">
        <authorList>
            <person name="Mah S.A."/>
            <person name="Swanson W.J."/>
            <person name="Moy G.W."/>
            <person name="Vacquier V.D."/>
        </authorList>
    </citation>
    <scope>NUCLEOTIDE SEQUENCE [LARGE SCALE GENOMIC DNA]</scope>
    <source>
        <strain evidence="2 3">GSMNP</strain>
    </source>
</reference>
<sequence length="98" mass="10620">MTRFCLMSRILSLLPLILTLNAHDAPKLPISNHIPYSSTLPLSCQSSILASEHPSFPTPISALHLQNNSVPILLSPCENLLAPSPFYTTSPSHSPFAT</sequence>
<name>A0A1R1WYS9_9FUNG</name>
<feature type="signal peptide" evidence="1">
    <location>
        <begin position="1"/>
        <end position="22"/>
    </location>
</feature>